<accession>A0A0J6FGC9</accession>
<keyword evidence="3" id="KW-0285">Flavoprotein</keyword>
<dbReference type="PANTHER" id="PTHR43098:SF4">
    <property type="entry name" value="BLR3857 PROTEIN"/>
    <property type="match status" value="1"/>
</dbReference>
<feature type="region of interest" description="Disordered" evidence="8">
    <location>
        <begin position="347"/>
        <end position="374"/>
    </location>
</feature>
<keyword evidence="6" id="KW-0560">Oxidoreductase</keyword>
<name>A0A0J6FGC9_COCPO</name>
<evidence type="ECO:0000256" key="7">
    <source>
        <dbReference type="ARBA" id="ARBA00023033"/>
    </source>
</evidence>
<dbReference type="AlphaFoldDB" id="A0A0J6FGC9"/>
<organism evidence="9 10">
    <name type="scientific">Coccidioides posadasii RMSCC 3488</name>
    <dbReference type="NCBI Taxonomy" id="454284"/>
    <lineage>
        <taxon>Eukaryota</taxon>
        <taxon>Fungi</taxon>
        <taxon>Dikarya</taxon>
        <taxon>Ascomycota</taxon>
        <taxon>Pezizomycotina</taxon>
        <taxon>Eurotiomycetes</taxon>
        <taxon>Eurotiomycetidae</taxon>
        <taxon>Onygenales</taxon>
        <taxon>Onygenaceae</taxon>
        <taxon>Coccidioides</taxon>
    </lineage>
</organism>
<proteinExistence type="inferred from homology"/>
<feature type="compositionally biased region" description="Polar residues" evidence="8">
    <location>
        <begin position="352"/>
        <end position="365"/>
    </location>
</feature>
<dbReference type="VEuPathDB" id="FungiDB:CPAG_04737"/>
<dbReference type="Proteomes" id="UP000054567">
    <property type="component" value="Unassembled WGS sequence"/>
</dbReference>
<evidence type="ECO:0000256" key="3">
    <source>
        <dbReference type="ARBA" id="ARBA00022630"/>
    </source>
</evidence>
<reference evidence="10" key="2">
    <citation type="journal article" date="2009" name="Genome Res.">
        <title>Comparative genomic analyses of the human fungal pathogens Coccidioides and their relatives.</title>
        <authorList>
            <person name="Sharpton T.J."/>
            <person name="Stajich J.E."/>
            <person name="Rounsley S.D."/>
            <person name="Gardner M.J."/>
            <person name="Wortman J.R."/>
            <person name="Jordar V.S."/>
            <person name="Maiti R."/>
            <person name="Kodira C.D."/>
            <person name="Neafsey D.E."/>
            <person name="Zeng Q."/>
            <person name="Hung C.-Y."/>
            <person name="McMahan C."/>
            <person name="Muszewska A."/>
            <person name="Grynberg M."/>
            <person name="Mandel M.A."/>
            <person name="Kellner E.M."/>
            <person name="Barker B.M."/>
            <person name="Galgiani J.N."/>
            <person name="Orbach M.J."/>
            <person name="Kirkland T.N."/>
            <person name="Cole G.T."/>
            <person name="Henn M.R."/>
            <person name="Birren B.W."/>
            <person name="Taylor J.W."/>
        </authorList>
    </citation>
    <scope>NUCLEOTIDE SEQUENCE [LARGE SCALE GENOMIC DNA]</scope>
    <source>
        <strain evidence="10">RMSCC 3488</strain>
    </source>
</reference>
<dbReference type="InterPro" id="IPR050775">
    <property type="entry name" value="FAD-binding_Monooxygenases"/>
</dbReference>
<sequence>MDNDLGDPYADPNFSREPVVKDVEFLTVEGGWGGQLIAASLIKTGVFDLLIVEKVGDFGGIWYWNRYPGAVCDIEAYIYMPLLEELGYIPTKKYVRSHDLYEKSLFQTEVLALDWDQSSQQWSATTHRNDRICAKFVATASGLLHNPKLSGIPGIGAFKGHSFHTTRWDYSYTGGDTAGGLDRISDRGIGIIGTGVTSIQAIPHLAEGAKHPYVFQRTPSSIDIRKDGPIDWDEDLINDNLTDILHNLAIFGGPSQGTAAAQNQNKLHLADFHKINPIRARVDGPNFKLPSSPTYNESDFLRYWGSHSWDNFLFASCARLLGRNDKSLCCTAGAQYDNHFSQFKGDAGGHIDSSSVKNGHNQKQPQEMAEISQA</sequence>
<evidence type="ECO:0000256" key="1">
    <source>
        <dbReference type="ARBA" id="ARBA00001974"/>
    </source>
</evidence>
<keyword evidence="5" id="KW-0521">NADP</keyword>
<evidence type="ECO:0000313" key="9">
    <source>
        <dbReference type="EMBL" id="KMM68410.1"/>
    </source>
</evidence>
<dbReference type="SUPFAM" id="SSF51905">
    <property type="entry name" value="FAD/NAD(P)-binding domain"/>
    <property type="match status" value="1"/>
</dbReference>
<evidence type="ECO:0000256" key="8">
    <source>
        <dbReference type="SAM" id="MobiDB-lite"/>
    </source>
</evidence>
<reference evidence="10" key="3">
    <citation type="journal article" date="2010" name="Genome Res.">
        <title>Population genomic sequencing of Coccidioides fungi reveals recent hybridization and transposon control.</title>
        <authorList>
            <person name="Neafsey D.E."/>
            <person name="Barker B.M."/>
            <person name="Sharpton T.J."/>
            <person name="Stajich J.E."/>
            <person name="Park D.J."/>
            <person name="Whiston E."/>
            <person name="Hung C.-Y."/>
            <person name="McMahan C."/>
            <person name="White J."/>
            <person name="Sykes S."/>
            <person name="Heiman D."/>
            <person name="Young S."/>
            <person name="Zeng Q."/>
            <person name="Abouelleil A."/>
            <person name="Aftuck L."/>
            <person name="Bessette D."/>
            <person name="Brown A."/>
            <person name="FitzGerald M."/>
            <person name="Lui A."/>
            <person name="Macdonald J.P."/>
            <person name="Priest M."/>
            <person name="Orbach M.J."/>
            <person name="Galgiani J.N."/>
            <person name="Kirkland T.N."/>
            <person name="Cole G.T."/>
            <person name="Birren B.W."/>
            <person name="Henn M.R."/>
            <person name="Taylor J.W."/>
            <person name="Rounsley S.D."/>
        </authorList>
    </citation>
    <scope>NUCLEOTIDE SEQUENCE [LARGE SCALE GENOMIC DNA]</scope>
    <source>
        <strain evidence="10">RMSCC 3488</strain>
    </source>
</reference>
<comment type="cofactor">
    <cofactor evidence="1">
        <name>FAD</name>
        <dbReference type="ChEBI" id="CHEBI:57692"/>
    </cofactor>
</comment>
<comment type="similarity">
    <text evidence="2">Belongs to the FAD-binding monooxygenase family.</text>
</comment>
<dbReference type="EMBL" id="DS268110">
    <property type="protein sequence ID" value="KMM68410.1"/>
    <property type="molecule type" value="Genomic_DNA"/>
</dbReference>
<keyword evidence="4" id="KW-0274">FAD</keyword>
<dbReference type="GO" id="GO:0004497">
    <property type="term" value="F:monooxygenase activity"/>
    <property type="evidence" value="ECO:0007669"/>
    <property type="project" value="UniProtKB-KW"/>
</dbReference>
<evidence type="ECO:0000313" key="10">
    <source>
        <dbReference type="Proteomes" id="UP000054567"/>
    </source>
</evidence>
<protein>
    <submittedName>
        <fullName evidence="9">Cyclohexanone 1,2-monooxygenase</fullName>
    </submittedName>
</protein>
<dbReference type="Gene3D" id="3.50.50.60">
    <property type="entry name" value="FAD/NAD(P)-binding domain"/>
    <property type="match status" value="1"/>
</dbReference>
<evidence type="ECO:0000256" key="2">
    <source>
        <dbReference type="ARBA" id="ARBA00010139"/>
    </source>
</evidence>
<evidence type="ECO:0000256" key="6">
    <source>
        <dbReference type="ARBA" id="ARBA00023002"/>
    </source>
</evidence>
<reference evidence="9 10" key="1">
    <citation type="submission" date="2007-06" db="EMBL/GenBank/DDBJ databases">
        <title>The Genome Sequence of Coccidioides posadasii RMSCC_3488.</title>
        <authorList>
            <consortium name="Coccidioides Genome Resources Consortium"/>
            <consortium name="The Broad Institute Genome Sequencing Platform"/>
            <person name="Henn M.R."/>
            <person name="Sykes S."/>
            <person name="Young S."/>
            <person name="Jaffe D."/>
            <person name="Berlin A."/>
            <person name="Alvarez P."/>
            <person name="Butler J."/>
            <person name="Gnerre S."/>
            <person name="Grabherr M."/>
            <person name="Mauceli E."/>
            <person name="Brockman W."/>
            <person name="Kodira C."/>
            <person name="Alvarado L."/>
            <person name="Zeng Q."/>
            <person name="Crawford M."/>
            <person name="Antoine C."/>
            <person name="Devon K."/>
            <person name="Galgiani J."/>
            <person name="Orsborn K."/>
            <person name="Lewis M.L."/>
            <person name="Nusbaum C."/>
            <person name="Galagan J."/>
            <person name="Birren B."/>
        </authorList>
    </citation>
    <scope>NUCLEOTIDE SEQUENCE [LARGE SCALE GENOMIC DNA]</scope>
    <source>
        <strain evidence="9 10">RMSCC 3488</strain>
    </source>
</reference>
<evidence type="ECO:0000256" key="4">
    <source>
        <dbReference type="ARBA" id="ARBA00022827"/>
    </source>
</evidence>
<evidence type="ECO:0000256" key="5">
    <source>
        <dbReference type="ARBA" id="ARBA00022857"/>
    </source>
</evidence>
<keyword evidence="7 9" id="KW-0503">Monooxygenase</keyword>
<dbReference type="PANTHER" id="PTHR43098">
    <property type="entry name" value="L-ORNITHINE N(5)-MONOOXYGENASE-RELATED"/>
    <property type="match status" value="1"/>
</dbReference>
<dbReference type="InterPro" id="IPR036188">
    <property type="entry name" value="FAD/NAD-bd_sf"/>
</dbReference>
<gene>
    <name evidence="9" type="ORF">CPAG_04737</name>
</gene>